<gene>
    <name evidence="2" type="ORF">MAIC_43850</name>
</gene>
<keyword evidence="3" id="KW-1185">Reference proteome</keyword>
<accession>A0AAD1HQ00</accession>
<evidence type="ECO:0000313" key="2">
    <source>
        <dbReference type="EMBL" id="BBX09582.1"/>
    </source>
</evidence>
<evidence type="ECO:0000256" key="1">
    <source>
        <dbReference type="SAM" id="MobiDB-lite"/>
    </source>
</evidence>
<reference evidence="2 3" key="1">
    <citation type="journal article" date="2019" name="Emerg. Microbes Infect.">
        <title>Comprehensive subspecies identification of 175 nontuberculous mycobacteria species based on 7547 genomic profiles.</title>
        <authorList>
            <person name="Matsumoto Y."/>
            <person name="Kinjo T."/>
            <person name="Motooka D."/>
            <person name="Nabeya D."/>
            <person name="Jung N."/>
            <person name="Uechi K."/>
            <person name="Horii T."/>
            <person name="Iida T."/>
            <person name="Fujita J."/>
            <person name="Nakamura S."/>
        </authorList>
    </citation>
    <scope>NUCLEOTIDE SEQUENCE [LARGE SCALE GENOMIC DNA]</scope>
    <source>
        <strain evidence="2 3">JCM 6376</strain>
    </source>
</reference>
<protein>
    <submittedName>
        <fullName evidence="2">Uncharacterized protein</fullName>
    </submittedName>
</protein>
<name>A0AAD1HQ00_9MYCO</name>
<dbReference type="KEGG" id="maic:MAIC_43850"/>
<dbReference type="EMBL" id="AP022561">
    <property type="protein sequence ID" value="BBX09582.1"/>
    <property type="molecule type" value="Genomic_DNA"/>
</dbReference>
<dbReference type="RefSeq" id="WP_115321824.1">
    <property type="nucleotide sequence ID" value="NZ_AP022561.1"/>
</dbReference>
<dbReference type="AlphaFoldDB" id="A0AAD1HQ00"/>
<dbReference type="Proteomes" id="UP000467327">
    <property type="component" value="Chromosome"/>
</dbReference>
<evidence type="ECO:0000313" key="3">
    <source>
        <dbReference type="Proteomes" id="UP000467327"/>
    </source>
</evidence>
<sequence length="318" mass="34575">MTIVSEEQYRVLAFIAACNRSSYRPTATQVMLWHNNPEPAEAEYRIVQGTGVGSMGSVVRDYERMVDTMLGSRFQSTITSIRDQLLGKDARRELVKPGETFIGHLVRLTWLEETPGSGEEPGLVLTELGRALLRDRERGATEEDVSVVVLEGQDPLAYPILVGQLANAGAGLLIDPYLKLDGLHRIVVSTQLTRLLVSGKRSNNAELSAMQTHLDSASLSRPVEVRKSTKLHDRILLTEDGAVLTLGTSLNSVGTTTTVMSPMPSPARESLRELCEQLWSEATLVGPQIVEVEPDDDGLDEENNGGEQNCDGGAVPGV</sequence>
<organism evidence="2 3">
    <name type="scientific">Mycolicibacterium aichiense</name>
    <dbReference type="NCBI Taxonomy" id="1799"/>
    <lineage>
        <taxon>Bacteria</taxon>
        <taxon>Bacillati</taxon>
        <taxon>Actinomycetota</taxon>
        <taxon>Actinomycetes</taxon>
        <taxon>Mycobacteriales</taxon>
        <taxon>Mycobacteriaceae</taxon>
        <taxon>Mycolicibacterium</taxon>
    </lineage>
</organism>
<feature type="region of interest" description="Disordered" evidence="1">
    <location>
        <begin position="293"/>
        <end position="318"/>
    </location>
</feature>
<feature type="compositionally biased region" description="Acidic residues" evidence="1">
    <location>
        <begin position="293"/>
        <end position="304"/>
    </location>
</feature>
<proteinExistence type="predicted"/>